<protein>
    <submittedName>
        <fullName evidence="2">Uncharacterized protein</fullName>
    </submittedName>
</protein>
<accession>T1GQS0</accession>
<dbReference type="EMBL" id="CAQQ02182931">
    <property type="status" value="NOT_ANNOTATED_CDS"/>
    <property type="molecule type" value="Genomic_DNA"/>
</dbReference>
<dbReference type="EnsemblMetazoa" id="MESCA005984-RA">
    <property type="protein sequence ID" value="MESCA005984-PA"/>
    <property type="gene ID" value="MESCA005984"/>
</dbReference>
<sequence>MLMISLSDDGCKDLVLSSSAGMPFVPALLWFLSLWIALSTSGRFGGGTSSLPNECYIFQCEVFAILKAAETTMFGAAETTSSRHFLKC</sequence>
<dbReference type="AlphaFoldDB" id="T1GQS0"/>
<dbReference type="Proteomes" id="UP000015102">
    <property type="component" value="Unassembled WGS sequence"/>
</dbReference>
<dbReference type="HOGENOM" id="CLU_2471648_0_0_1"/>
<evidence type="ECO:0000256" key="1">
    <source>
        <dbReference type="SAM" id="Phobius"/>
    </source>
</evidence>
<keyword evidence="3" id="KW-1185">Reference proteome</keyword>
<name>T1GQS0_MEGSC</name>
<organism evidence="2 3">
    <name type="scientific">Megaselia scalaris</name>
    <name type="common">Humpbacked fly</name>
    <name type="synonym">Phora scalaris</name>
    <dbReference type="NCBI Taxonomy" id="36166"/>
    <lineage>
        <taxon>Eukaryota</taxon>
        <taxon>Metazoa</taxon>
        <taxon>Ecdysozoa</taxon>
        <taxon>Arthropoda</taxon>
        <taxon>Hexapoda</taxon>
        <taxon>Insecta</taxon>
        <taxon>Pterygota</taxon>
        <taxon>Neoptera</taxon>
        <taxon>Endopterygota</taxon>
        <taxon>Diptera</taxon>
        <taxon>Brachycera</taxon>
        <taxon>Muscomorpha</taxon>
        <taxon>Platypezoidea</taxon>
        <taxon>Phoridae</taxon>
        <taxon>Megaseliini</taxon>
        <taxon>Megaselia</taxon>
    </lineage>
</organism>
<keyword evidence="1" id="KW-1133">Transmembrane helix</keyword>
<keyword evidence="1" id="KW-0472">Membrane</keyword>
<dbReference type="EMBL" id="CAQQ02182930">
    <property type="status" value="NOT_ANNOTATED_CDS"/>
    <property type="molecule type" value="Genomic_DNA"/>
</dbReference>
<proteinExistence type="predicted"/>
<reference evidence="3" key="1">
    <citation type="submission" date="2013-02" db="EMBL/GenBank/DDBJ databases">
        <authorList>
            <person name="Hughes D."/>
        </authorList>
    </citation>
    <scope>NUCLEOTIDE SEQUENCE</scope>
    <source>
        <strain>Durham</strain>
        <strain evidence="3">NC isolate 2 -- Noor lab</strain>
    </source>
</reference>
<reference evidence="2" key="2">
    <citation type="submission" date="2015-06" db="UniProtKB">
        <authorList>
            <consortium name="EnsemblMetazoa"/>
        </authorList>
    </citation>
    <scope>IDENTIFICATION</scope>
</reference>
<keyword evidence="1" id="KW-0812">Transmembrane</keyword>
<feature type="transmembrane region" description="Helical" evidence="1">
    <location>
        <begin position="20"/>
        <end position="38"/>
    </location>
</feature>
<evidence type="ECO:0000313" key="2">
    <source>
        <dbReference type="EnsemblMetazoa" id="MESCA005984-PA"/>
    </source>
</evidence>
<evidence type="ECO:0000313" key="3">
    <source>
        <dbReference type="Proteomes" id="UP000015102"/>
    </source>
</evidence>